<comment type="caution">
    <text evidence="3">The sequence shown here is derived from an EMBL/GenBank/DDBJ whole genome shotgun (WGS) entry which is preliminary data.</text>
</comment>
<comment type="similarity">
    <text evidence="1">Belongs to the SHQ1 family.</text>
</comment>
<reference evidence="3" key="1">
    <citation type="submission" date="2023-04" db="EMBL/GenBank/DDBJ databases">
        <title>Ambrosiozyma monospora NBRC 1965.</title>
        <authorList>
            <person name="Ichikawa N."/>
            <person name="Sato H."/>
            <person name="Tonouchi N."/>
        </authorList>
    </citation>
    <scope>NUCLEOTIDE SEQUENCE</scope>
    <source>
        <strain evidence="3">NBRC 1965</strain>
    </source>
</reference>
<accession>A0A9W7DGD6</accession>
<dbReference type="OrthoDB" id="73639at2759"/>
<sequence length="522" mass="60281">MITPQFTVDQDEEFLHIDIKISSIRFSAQAIEMVVNENLFVFSLPPYYLRLRFPCNLIEDERAHSEFVSKEEKIRIRIPKLNKGEVFPDLDLTAKLLARINEPTAISASTIEQNKQRGPLIQEMDDNMSGTQGGIVDQNQRKLMQIEQEATDFNWEVEQKLPDLVPPTSVSGDGGQSNQKQKYGFNDQYSDMIQVSLSNGNDINDLSTPETMTADDRVMERLIKENIKFDPEYYANDYLTLKYMPDETALTSVLKWKSPYKKSFLKFQKENKSQEQDGPRSTVPQVPEVTFDEREQTLMRDLPNKSYFIDDPRPLYYTVISILYGYFYEVRSNEGDLTVESGWTVGKIVPQICCLDSQLIQSNNQTERSMLKVLLLTLARRSLSYPLYRNFDLVKQTLEDVYFALRCGKRAVLKNLLAARELFRFHDVYYVYCKVLLDDLCSWCLRDDGCNEVVIRNLAHELKKHTGELEKKDVVFEKIMGDIPGDESQQQSENAGQGPEPELEFVNLLDVEALAEEAYRTQ</sequence>
<evidence type="ECO:0000259" key="2">
    <source>
        <dbReference type="PROSITE" id="PS51203"/>
    </source>
</evidence>
<dbReference type="PANTHER" id="PTHR12967:SF0">
    <property type="entry name" value="PROTEIN SHQ1 HOMOLOG"/>
    <property type="match status" value="1"/>
</dbReference>
<dbReference type="PANTHER" id="PTHR12967">
    <property type="entry name" value="PROTEIN SHQ1 HOMOLOG"/>
    <property type="match status" value="1"/>
</dbReference>
<dbReference type="GO" id="GO:0051082">
    <property type="term" value="F:unfolded protein binding"/>
    <property type="evidence" value="ECO:0007669"/>
    <property type="project" value="TreeGrafter"/>
</dbReference>
<dbReference type="GO" id="GO:0005654">
    <property type="term" value="C:nucleoplasm"/>
    <property type="evidence" value="ECO:0007669"/>
    <property type="project" value="TreeGrafter"/>
</dbReference>
<dbReference type="InterPro" id="IPR048696">
    <property type="entry name" value="SHQ1-like_CS"/>
</dbReference>
<dbReference type="EMBL" id="BSXU01001495">
    <property type="protein sequence ID" value="GMG28104.1"/>
    <property type="molecule type" value="Genomic_DNA"/>
</dbReference>
<dbReference type="InterPro" id="IPR007009">
    <property type="entry name" value="Shq1_C"/>
</dbReference>
<dbReference type="Proteomes" id="UP001165063">
    <property type="component" value="Unassembled WGS sequence"/>
</dbReference>
<dbReference type="Pfam" id="PF21413">
    <property type="entry name" value="SHQ1-like_CS"/>
    <property type="match status" value="1"/>
</dbReference>
<protein>
    <submittedName>
        <fullName evidence="3">Unnamed protein product</fullName>
    </submittedName>
</protein>
<dbReference type="InterPro" id="IPR007052">
    <property type="entry name" value="CS_dom"/>
</dbReference>
<proteinExistence type="inferred from homology"/>
<organism evidence="3 4">
    <name type="scientific">Ambrosiozyma monospora</name>
    <name type="common">Yeast</name>
    <name type="synonym">Endomycopsis monosporus</name>
    <dbReference type="NCBI Taxonomy" id="43982"/>
    <lineage>
        <taxon>Eukaryota</taxon>
        <taxon>Fungi</taxon>
        <taxon>Dikarya</taxon>
        <taxon>Ascomycota</taxon>
        <taxon>Saccharomycotina</taxon>
        <taxon>Pichiomycetes</taxon>
        <taxon>Pichiales</taxon>
        <taxon>Pichiaceae</taxon>
        <taxon>Ambrosiozyma</taxon>
    </lineage>
</organism>
<dbReference type="InterPro" id="IPR039742">
    <property type="entry name" value="Shq1"/>
</dbReference>
<feature type="domain" description="CS" evidence="2">
    <location>
        <begin position="1"/>
        <end position="91"/>
    </location>
</feature>
<dbReference type="AlphaFoldDB" id="A0A9W7DGD6"/>
<name>A0A9W7DGD6_AMBMO</name>
<dbReference type="Gene3D" id="2.60.40.790">
    <property type="match status" value="1"/>
</dbReference>
<dbReference type="Pfam" id="PF04925">
    <property type="entry name" value="SHQ1"/>
    <property type="match status" value="1"/>
</dbReference>
<dbReference type="PROSITE" id="PS51203">
    <property type="entry name" value="CS"/>
    <property type="match status" value="1"/>
</dbReference>
<evidence type="ECO:0000313" key="3">
    <source>
        <dbReference type="EMBL" id="GMG28104.1"/>
    </source>
</evidence>
<evidence type="ECO:0000313" key="4">
    <source>
        <dbReference type="Proteomes" id="UP001165063"/>
    </source>
</evidence>
<keyword evidence="4" id="KW-1185">Reference proteome</keyword>
<dbReference type="GO" id="GO:0000493">
    <property type="term" value="P:box H/ACA snoRNP assembly"/>
    <property type="evidence" value="ECO:0007669"/>
    <property type="project" value="InterPro"/>
</dbReference>
<dbReference type="InterPro" id="IPR008978">
    <property type="entry name" value="HSP20-like_chaperone"/>
</dbReference>
<gene>
    <name evidence="3" type="ORF">Amon01_000353400</name>
</gene>
<dbReference type="GO" id="GO:0005737">
    <property type="term" value="C:cytoplasm"/>
    <property type="evidence" value="ECO:0007669"/>
    <property type="project" value="TreeGrafter"/>
</dbReference>
<evidence type="ECO:0000256" key="1">
    <source>
        <dbReference type="ARBA" id="ARBA00005607"/>
    </source>
</evidence>